<organism evidence="3 4">
    <name type="scientific">Cercospora zeae-maydis SCOH1-5</name>
    <dbReference type="NCBI Taxonomy" id="717836"/>
    <lineage>
        <taxon>Eukaryota</taxon>
        <taxon>Fungi</taxon>
        <taxon>Dikarya</taxon>
        <taxon>Ascomycota</taxon>
        <taxon>Pezizomycotina</taxon>
        <taxon>Dothideomycetes</taxon>
        <taxon>Dothideomycetidae</taxon>
        <taxon>Mycosphaerellales</taxon>
        <taxon>Mycosphaerellaceae</taxon>
        <taxon>Cercospora</taxon>
    </lineage>
</organism>
<keyword evidence="4" id="KW-1185">Reference proteome</keyword>
<accession>A0A6A6FBM1</accession>
<feature type="domain" description="SET" evidence="2">
    <location>
        <begin position="8"/>
        <end position="318"/>
    </location>
</feature>
<sequence>MTIIPASELWSVQRIDNAGRGVVAQQPIPQDTLILRSGPPVVHVIFKTYGKETCAQCFLWDRGRRLREREHELGKVFCSAECRSQWMAEQGGDGVEAWRSLTAFVRAKAGGGQGGEMAEVTESAEGARPSEDTIRLRWQEAEADAQLLRRARGPAGVSKQERKAAQAMQQQLARSRDADTLAYFLSGLLLERRASSEQARRELLALAMDDTPYRTQQALEASCTAFLQLVSLLPAPLVPLLTPRLCLDLVRADNHNAFGIRAGGDDGEEYLGYAVYPSASYFNHACDANVHKTRRGRQWEFRAARDIAPGEQLCITYLGGDEAHLDVAARRRRLLDAWAFVCHCARCHVSTLS</sequence>
<dbReference type="InterPro" id="IPR001214">
    <property type="entry name" value="SET_dom"/>
</dbReference>
<proteinExistence type="predicted"/>
<protein>
    <recommendedName>
        <fullName evidence="2">SET domain-containing protein</fullName>
    </recommendedName>
</protein>
<dbReference type="AlphaFoldDB" id="A0A6A6FBM1"/>
<dbReference type="GO" id="GO:0005634">
    <property type="term" value="C:nucleus"/>
    <property type="evidence" value="ECO:0007669"/>
    <property type="project" value="TreeGrafter"/>
</dbReference>
<dbReference type="PANTHER" id="PTHR12197">
    <property type="entry name" value="HISTONE-LYSINE N-METHYLTRANSFERASE SMYD"/>
    <property type="match status" value="1"/>
</dbReference>
<dbReference type="EMBL" id="ML992679">
    <property type="protein sequence ID" value="KAF2210869.1"/>
    <property type="molecule type" value="Genomic_DNA"/>
</dbReference>
<dbReference type="InterPro" id="IPR046341">
    <property type="entry name" value="SET_dom_sf"/>
</dbReference>
<reference evidence="3" key="1">
    <citation type="journal article" date="2020" name="Stud. Mycol.">
        <title>101 Dothideomycetes genomes: a test case for predicting lifestyles and emergence of pathogens.</title>
        <authorList>
            <person name="Haridas S."/>
            <person name="Albert R."/>
            <person name="Binder M."/>
            <person name="Bloem J."/>
            <person name="Labutti K."/>
            <person name="Salamov A."/>
            <person name="Andreopoulos B."/>
            <person name="Baker S."/>
            <person name="Barry K."/>
            <person name="Bills G."/>
            <person name="Bluhm B."/>
            <person name="Cannon C."/>
            <person name="Castanera R."/>
            <person name="Culley D."/>
            <person name="Daum C."/>
            <person name="Ezra D."/>
            <person name="Gonzalez J."/>
            <person name="Henrissat B."/>
            <person name="Kuo A."/>
            <person name="Liang C."/>
            <person name="Lipzen A."/>
            <person name="Lutzoni F."/>
            <person name="Magnuson J."/>
            <person name="Mondo S."/>
            <person name="Nolan M."/>
            <person name="Ohm R."/>
            <person name="Pangilinan J."/>
            <person name="Park H.-J."/>
            <person name="Ramirez L."/>
            <person name="Alfaro M."/>
            <person name="Sun H."/>
            <person name="Tritt A."/>
            <person name="Yoshinaga Y."/>
            <person name="Zwiers L.-H."/>
            <person name="Turgeon B."/>
            <person name="Goodwin S."/>
            <person name="Spatafora J."/>
            <person name="Crous P."/>
            <person name="Grigoriev I."/>
        </authorList>
    </citation>
    <scope>NUCLEOTIDE SEQUENCE</scope>
    <source>
        <strain evidence="3">SCOH1-5</strain>
    </source>
</reference>
<dbReference type="OrthoDB" id="1028014at2759"/>
<evidence type="ECO:0000259" key="2">
    <source>
        <dbReference type="PROSITE" id="PS50280"/>
    </source>
</evidence>
<evidence type="ECO:0000256" key="1">
    <source>
        <dbReference type="SAM" id="MobiDB-lite"/>
    </source>
</evidence>
<evidence type="ECO:0000313" key="4">
    <source>
        <dbReference type="Proteomes" id="UP000799539"/>
    </source>
</evidence>
<dbReference type="CDD" id="cd20071">
    <property type="entry name" value="SET_SMYD"/>
    <property type="match status" value="1"/>
</dbReference>
<feature type="region of interest" description="Disordered" evidence="1">
    <location>
        <begin position="112"/>
        <end position="131"/>
    </location>
</feature>
<dbReference type="Proteomes" id="UP000799539">
    <property type="component" value="Unassembled WGS sequence"/>
</dbReference>
<dbReference type="SUPFAM" id="SSF82199">
    <property type="entry name" value="SET domain"/>
    <property type="match status" value="1"/>
</dbReference>
<name>A0A6A6FBM1_9PEZI</name>
<dbReference type="InterPro" id="IPR050869">
    <property type="entry name" value="H3K4_H4K5_MeTrfase"/>
</dbReference>
<dbReference type="Pfam" id="PF00856">
    <property type="entry name" value="SET"/>
    <property type="match status" value="1"/>
</dbReference>
<dbReference type="PANTHER" id="PTHR12197:SF294">
    <property type="entry name" value="POTENTIAL PROTEIN LYSINE METHYLTRANSFERASE SET6"/>
    <property type="match status" value="1"/>
</dbReference>
<dbReference type="PROSITE" id="PS50280">
    <property type="entry name" value="SET"/>
    <property type="match status" value="1"/>
</dbReference>
<dbReference type="Gene3D" id="2.170.270.10">
    <property type="entry name" value="SET domain"/>
    <property type="match status" value="1"/>
</dbReference>
<gene>
    <name evidence="3" type="ORF">CERZMDRAFT_113028</name>
</gene>
<evidence type="ECO:0000313" key="3">
    <source>
        <dbReference type="EMBL" id="KAF2210869.1"/>
    </source>
</evidence>